<name>A0ABN1XUV9_9ACTN</name>
<comment type="caution">
    <text evidence="5">The sequence shown here is derived from an EMBL/GenBank/DDBJ whole genome shotgun (WGS) entry which is preliminary data.</text>
</comment>
<evidence type="ECO:0000313" key="6">
    <source>
        <dbReference type="Proteomes" id="UP001499863"/>
    </source>
</evidence>
<dbReference type="RefSeq" id="WP_344331331.1">
    <property type="nucleotide sequence ID" value="NZ_BAAAKJ010000096.1"/>
</dbReference>
<sequence length="170" mass="18728">MGAQDPVRGQGAPDDGAVSGFVERFAAELAAAGVPRMPARIFACLMAEDSGVLTSAELSERLKISPAAVSGAMRYLTQVGLVSKEREPGSRRDRFRVLDDVWYESLTRRDEVLLRWVRVLREGETTVGPRSRAGERLAESADFFDFMIEELAGMLDRWKALRAEGRGIAP</sequence>
<keyword evidence="1" id="KW-0805">Transcription regulation</keyword>
<dbReference type="Proteomes" id="UP001499863">
    <property type="component" value="Unassembled WGS sequence"/>
</dbReference>
<evidence type="ECO:0000313" key="5">
    <source>
        <dbReference type="EMBL" id="GAA1390389.1"/>
    </source>
</evidence>
<reference evidence="5 6" key="1">
    <citation type="journal article" date="2019" name="Int. J. Syst. Evol. Microbiol.">
        <title>The Global Catalogue of Microorganisms (GCM) 10K type strain sequencing project: providing services to taxonomists for standard genome sequencing and annotation.</title>
        <authorList>
            <consortium name="The Broad Institute Genomics Platform"/>
            <consortium name="The Broad Institute Genome Sequencing Center for Infectious Disease"/>
            <person name="Wu L."/>
            <person name="Ma J."/>
        </authorList>
    </citation>
    <scope>NUCLEOTIDE SEQUENCE [LARGE SCALE GENOMIC DNA]</scope>
    <source>
        <strain evidence="5 6">JCM 12393</strain>
    </source>
</reference>
<dbReference type="Gene3D" id="1.10.10.10">
    <property type="entry name" value="Winged helix-like DNA-binding domain superfamily/Winged helix DNA-binding domain"/>
    <property type="match status" value="1"/>
</dbReference>
<organism evidence="5 6">
    <name type="scientific">Kitasatospora putterlickiae</name>
    <dbReference type="NCBI Taxonomy" id="221725"/>
    <lineage>
        <taxon>Bacteria</taxon>
        <taxon>Bacillati</taxon>
        <taxon>Actinomycetota</taxon>
        <taxon>Actinomycetes</taxon>
        <taxon>Kitasatosporales</taxon>
        <taxon>Streptomycetaceae</taxon>
        <taxon>Kitasatospora</taxon>
    </lineage>
</organism>
<dbReference type="InterPro" id="IPR000835">
    <property type="entry name" value="HTH_MarR-typ"/>
</dbReference>
<keyword evidence="6" id="KW-1185">Reference proteome</keyword>
<protein>
    <submittedName>
        <fullName evidence="5">MarR family transcriptional regulator</fullName>
    </submittedName>
</protein>
<dbReference type="InterPro" id="IPR036388">
    <property type="entry name" value="WH-like_DNA-bd_sf"/>
</dbReference>
<gene>
    <name evidence="5" type="ORF">GCM10009639_19110</name>
</gene>
<dbReference type="PANTHER" id="PTHR38465">
    <property type="entry name" value="HTH-TYPE TRANSCRIPTIONAL REGULATOR MJ1563-RELATED"/>
    <property type="match status" value="1"/>
</dbReference>
<evidence type="ECO:0000256" key="3">
    <source>
        <dbReference type="ARBA" id="ARBA00023163"/>
    </source>
</evidence>
<dbReference type="EMBL" id="BAAAKJ010000096">
    <property type="protein sequence ID" value="GAA1390389.1"/>
    <property type="molecule type" value="Genomic_DNA"/>
</dbReference>
<proteinExistence type="predicted"/>
<dbReference type="PANTHER" id="PTHR38465:SF2">
    <property type="entry name" value="HTH-TYPE TRANSCRIPTIONAL REGULATOR MMPR5"/>
    <property type="match status" value="1"/>
</dbReference>
<dbReference type="SUPFAM" id="SSF46785">
    <property type="entry name" value="Winged helix' DNA-binding domain"/>
    <property type="match status" value="1"/>
</dbReference>
<keyword evidence="3" id="KW-0804">Transcription</keyword>
<evidence type="ECO:0000259" key="4">
    <source>
        <dbReference type="Pfam" id="PF12802"/>
    </source>
</evidence>
<dbReference type="InterPro" id="IPR036390">
    <property type="entry name" value="WH_DNA-bd_sf"/>
</dbReference>
<feature type="domain" description="HTH marR-type" evidence="4">
    <location>
        <begin position="33"/>
        <end position="92"/>
    </location>
</feature>
<evidence type="ECO:0000256" key="1">
    <source>
        <dbReference type="ARBA" id="ARBA00023015"/>
    </source>
</evidence>
<dbReference type="Pfam" id="PF12802">
    <property type="entry name" value="MarR_2"/>
    <property type="match status" value="1"/>
</dbReference>
<dbReference type="InterPro" id="IPR052362">
    <property type="entry name" value="HTH-GbsR_regulator"/>
</dbReference>
<evidence type="ECO:0000256" key="2">
    <source>
        <dbReference type="ARBA" id="ARBA00023125"/>
    </source>
</evidence>
<accession>A0ABN1XUV9</accession>
<keyword evidence="2" id="KW-0238">DNA-binding</keyword>